<gene>
    <name evidence="2" type="ORF">GCM10010371_65480</name>
</gene>
<proteinExistence type="predicted"/>
<sequence length="59" mass="6129">MGAGRAAVRGARAGPPVLRGGPGRRAGHVAPAGWGQWMTLKLRQGRVWGAVTLERVVAT</sequence>
<protein>
    <submittedName>
        <fullName evidence="2">Uncharacterized protein</fullName>
    </submittedName>
</protein>
<comment type="caution">
    <text evidence="2">The sequence shown here is derived from an EMBL/GenBank/DDBJ whole genome shotgun (WGS) entry which is preliminary data.</text>
</comment>
<dbReference type="AlphaFoldDB" id="A0A918RFX5"/>
<evidence type="ECO:0000256" key="1">
    <source>
        <dbReference type="SAM" id="MobiDB-lite"/>
    </source>
</evidence>
<reference evidence="2" key="2">
    <citation type="submission" date="2020-09" db="EMBL/GenBank/DDBJ databases">
        <authorList>
            <person name="Sun Q."/>
            <person name="Ohkuma M."/>
        </authorList>
    </citation>
    <scope>NUCLEOTIDE SEQUENCE</scope>
    <source>
        <strain evidence="2">JCM 4834</strain>
    </source>
</reference>
<evidence type="ECO:0000313" key="3">
    <source>
        <dbReference type="Proteomes" id="UP000634660"/>
    </source>
</evidence>
<feature type="region of interest" description="Disordered" evidence="1">
    <location>
        <begin position="1"/>
        <end position="25"/>
    </location>
</feature>
<reference evidence="2" key="1">
    <citation type="journal article" date="2014" name="Int. J. Syst. Evol. Microbiol.">
        <title>Complete genome sequence of Corynebacterium casei LMG S-19264T (=DSM 44701T), isolated from a smear-ripened cheese.</title>
        <authorList>
            <consortium name="US DOE Joint Genome Institute (JGI-PGF)"/>
            <person name="Walter F."/>
            <person name="Albersmeier A."/>
            <person name="Kalinowski J."/>
            <person name="Ruckert C."/>
        </authorList>
    </citation>
    <scope>NUCLEOTIDE SEQUENCE</scope>
    <source>
        <strain evidence="2">JCM 4834</strain>
    </source>
</reference>
<evidence type="ECO:0000313" key="2">
    <source>
        <dbReference type="EMBL" id="GGZ96383.1"/>
    </source>
</evidence>
<organism evidence="2 3">
    <name type="scientific">Streptomyces subrutilus</name>
    <dbReference type="NCBI Taxonomy" id="36818"/>
    <lineage>
        <taxon>Bacteria</taxon>
        <taxon>Bacillati</taxon>
        <taxon>Actinomycetota</taxon>
        <taxon>Actinomycetes</taxon>
        <taxon>Kitasatosporales</taxon>
        <taxon>Streptomycetaceae</taxon>
        <taxon>Streptomyces</taxon>
    </lineage>
</organism>
<dbReference type="Proteomes" id="UP000634660">
    <property type="component" value="Unassembled WGS sequence"/>
</dbReference>
<name>A0A918RFX5_9ACTN</name>
<accession>A0A918RFX5</accession>
<feature type="compositionally biased region" description="Low complexity" evidence="1">
    <location>
        <begin position="1"/>
        <end position="19"/>
    </location>
</feature>
<dbReference type="EMBL" id="BMVX01000042">
    <property type="protein sequence ID" value="GGZ96383.1"/>
    <property type="molecule type" value="Genomic_DNA"/>
</dbReference>